<feature type="region of interest" description="Disordered" evidence="1">
    <location>
        <begin position="15"/>
        <end position="40"/>
    </location>
</feature>
<evidence type="ECO:0000256" key="1">
    <source>
        <dbReference type="SAM" id="MobiDB-lite"/>
    </source>
</evidence>
<name>V5WEP7_9SPIO</name>
<dbReference type="Proteomes" id="UP000018680">
    <property type="component" value="Chromosome"/>
</dbReference>
<dbReference type="HOGENOM" id="CLU_3084570_0_0_12"/>
<keyword evidence="3" id="KW-1185">Reference proteome</keyword>
<protein>
    <submittedName>
        <fullName evidence="2">Uncharacterized protein</fullName>
    </submittedName>
</protein>
<proteinExistence type="predicted"/>
<dbReference type="EMBL" id="CP006939">
    <property type="protein sequence ID" value="AHC14100.1"/>
    <property type="molecule type" value="Genomic_DNA"/>
</dbReference>
<organism evidence="2 3">
    <name type="scientific">Salinispira pacifica</name>
    <dbReference type="NCBI Taxonomy" id="1307761"/>
    <lineage>
        <taxon>Bacteria</taxon>
        <taxon>Pseudomonadati</taxon>
        <taxon>Spirochaetota</taxon>
        <taxon>Spirochaetia</taxon>
        <taxon>Spirochaetales</taxon>
        <taxon>Spirochaetaceae</taxon>
        <taxon>Salinispira</taxon>
    </lineage>
</organism>
<dbReference type="AlphaFoldDB" id="V5WEP7"/>
<reference evidence="2 3" key="1">
    <citation type="journal article" date="2015" name="Stand. Genomic Sci.">
        <title>Complete genome sequence and description of Salinispira pacifica gen. nov., sp. nov., a novel spirochaete isolated form a hypersaline microbial mat.</title>
        <authorList>
            <person name="Ben Hania W."/>
            <person name="Joseph M."/>
            <person name="Schumann P."/>
            <person name="Bunk B."/>
            <person name="Fiebig A."/>
            <person name="Sproer C."/>
            <person name="Klenk H.P."/>
            <person name="Fardeau M.L."/>
            <person name="Spring S."/>
        </authorList>
    </citation>
    <scope>NUCLEOTIDE SEQUENCE [LARGE SCALE GENOMIC DNA]</scope>
    <source>
        <strain evidence="2 3">L21-RPul-D2</strain>
    </source>
</reference>
<evidence type="ECO:0000313" key="3">
    <source>
        <dbReference type="Proteomes" id="UP000018680"/>
    </source>
</evidence>
<accession>V5WEP7</accession>
<sequence length="52" mass="5434">MGTLAVEGLRDRSYGLPEMRIGNEGDSDNSGTGGNKTHFTASCETGTATAWL</sequence>
<gene>
    <name evidence="2" type="ORF">L21SP2_0673</name>
</gene>
<evidence type="ECO:0000313" key="2">
    <source>
        <dbReference type="EMBL" id="AHC14100.1"/>
    </source>
</evidence>
<dbReference type="KEGG" id="slr:L21SP2_0673"/>